<keyword evidence="3 5" id="KW-0732">Signal</keyword>
<gene>
    <name evidence="7" type="ORF">H0486_03455</name>
</gene>
<dbReference type="Proteomes" id="UP000574276">
    <property type="component" value="Unassembled WGS sequence"/>
</dbReference>
<comment type="similarity">
    <text evidence="1">Belongs to the leucine-binding protein family.</text>
</comment>
<dbReference type="RefSeq" id="WP_228351667.1">
    <property type="nucleotide sequence ID" value="NZ_JACEGA010000001.1"/>
</dbReference>
<dbReference type="CDD" id="cd06347">
    <property type="entry name" value="PBP1_ABC_LivK_ligand_binding-like"/>
    <property type="match status" value="1"/>
</dbReference>
<dbReference type="PROSITE" id="PS51257">
    <property type="entry name" value="PROKAR_LIPOPROTEIN"/>
    <property type="match status" value="1"/>
</dbReference>
<dbReference type="SUPFAM" id="SSF53822">
    <property type="entry name" value="Periplasmic binding protein-like I"/>
    <property type="match status" value="1"/>
</dbReference>
<proteinExistence type="inferred from homology"/>
<evidence type="ECO:0000256" key="5">
    <source>
        <dbReference type="SAM" id="SignalP"/>
    </source>
</evidence>
<feature type="domain" description="Leucine-binding protein" evidence="6">
    <location>
        <begin position="35"/>
        <end position="373"/>
    </location>
</feature>
<dbReference type="GO" id="GO:0006865">
    <property type="term" value="P:amino acid transport"/>
    <property type="evidence" value="ECO:0007669"/>
    <property type="project" value="UniProtKB-KW"/>
</dbReference>
<dbReference type="Pfam" id="PF13458">
    <property type="entry name" value="Peripla_BP_6"/>
    <property type="match status" value="1"/>
</dbReference>
<name>A0A839JWV6_9FIRM</name>
<keyword evidence="8" id="KW-1185">Reference proteome</keyword>
<dbReference type="InterPro" id="IPR028081">
    <property type="entry name" value="Leu-bd"/>
</dbReference>
<dbReference type="InterPro" id="IPR028082">
    <property type="entry name" value="Peripla_BP_I"/>
</dbReference>
<evidence type="ECO:0000256" key="2">
    <source>
        <dbReference type="ARBA" id="ARBA00022448"/>
    </source>
</evidence>
<dbReference type="EMBL" id="JACEGA010000001">
    <property type="protein sequence ID" value="MBB2181930.1"/>
    <property type="molecule type" value="Genomic_DNA"/>
</dbReference>
<protein>
    <submittedName>
        <fullName evidence="7">ABC transporter substrate-binding protein</fullName>
    </submittedName>
</protein>
<evidence type="ECO:0000256" key="4">
    <source>
        <dbReference type="ARBA" id="ARBA00022970"/>
    </source>
</evidence>
<keyword evidence="2" id="KW-0813">Transport</keyword>
<feature type="chain" id="PRO_5038428928" evidence="5">
    <location>
        <begin position="24"/>
        <end position="387"/>
    </location>
</feature>
<dbReference type="Gene3D" id="3.40.50.2300">
    <property type="match status" value="2"/>
</dbReference>
<evidence type="ECO:0000259" key="6">
    <source>
        <dbReference type="Pfam" id="PF13458"/>
    </source>
</evidence>
<evidence type="ECO:0000256" key="1">
    <source>
        <dbReference type="ARBA" id="ARBA00010062"/>
    </source>
</evidence>
<reference evidence="7 8" key="1">
    <citation type="submission" date="2020-07" db="EMBL/GenBank/DDBJ databases">
        <title>Characterization and genome sequencing of isolate MD1, a novel member within the family Lachnospiraceae.</title>
        <authorList>
            <person name="Rettenmaier R."/>
            <person name="Di Bello L."/>
            <person name="Zinser C."/>
            <person name="Scheitz K."/>
            <person name="Liebl W."/>
            <person name="Zverlov V."/>
        </authorList>
    </citation>
    <scope>NUCLEOTIDE SEQUENCE [LARGE SCALE GENOMIC DNA]</scope>
    <source>
        <strain evidence="7 8">MD1</strain>
    </source>
</reference>
<sequence>MKKMKKVISLVLGLSMVAASLTACGTKASNGGDTLVIGGIGPLTGGAAVYGQNVKNGAELAAKEINAAGGINGVKIEFKFEDDEADGEKAVNAYNTLKDAGMKILMGTVTSGACASVIEKTNEDKMFQLTPSASSTDVLKYGNAFQVCFTDPNQGIASAKYIGEKALATKVAIIYDSSDIYSSGIYEKFVEEAKNQNFEIVAAEAFTADSKSDFSVQLQKAKDNGAELVFLPIYYTEATLILTQAASLDYKPIFFGCDGLDGILGVENFDTSLAEGVMLLTPFAADSDDEKTQKFVADYKAAYNNEVPNQFAADAYDAMYIIKAAIEKADVKADMSVAEMGDALKAAMTQISVDGLTGAGMTWSATGEVNKAPIAVVIKDGTYVTAE</sequence>
<dbReference type="InterPro" id="IPR051010">
    <property type="entry name" value="BCAA_transport"/>
</dbReference>
<evidence type="ECO:0000256" key="3">
    <source>
        <dbReference type="ARBA" id="ARBA00022729"/>
    </source>
</evidence>
<dbReference type="PANTHER" id="PTHR30483">
    <property type="entry name" value="LEUCINE-SPECIFIC-BINDING PROTEIN"/>
    <property type="match status" value="1"/>
</dbReference>
<dbReference type="InterPro" id="IPR000709">
    <property type="entry name" value="Leu_Ile_Val-bd"/>
</dbReference>
<keyword evidence="4" id="KW-0029">Amino-acid transport</keyword>
<organism evidence="7 8">
    <name type="scientific">Variimorphobacter saccharofermentans</name>
    <dbReference type="NCBI Taxonomy" id="2755051"/>
    <lineage>
        <taxon>Bacteria</taxon>
        <taxon>Bacillati</taxon>
        <taxon>Bacillota</taxon>
        <taxon>Clostridia</taxon>
        <taxon>Lachnospirales</taxon>
        <taxon>Lachnospiraceae</taxon>
        <taxon>Variimorphobacter</taxon>
    </lineage>
</organism>
<evidence type="ECO:0000313" key="8">
    <source>
        <dbReference type="Proteomes" id="UP000574276"/>
    </source>
</evidence>
<comment type="caution">
    <text evidence="7">The sequence shown here is derived from an EMBL/GenBank/DDBJ whole genome shotgun (WGS) entry which is preliminary data.</text>
</comment>
<feature type="signal peptide" evidence="5">
    <location>
        <begin position="1"/>
        <end position="23"/>
    </location>
</feature>
<dbReference type="AlphaFoldDB" id="A0A839JWV6"/>
<dbReference type="PANTHER" id="PTHR30483:SF6">
    <property type="entry name" value="PERIPLASMIC BINDING PROTEIN OF ABC TRANSPORTER FOR NATURAL AMINO ACIDS"/>
    <property type="match status" value="1"/>
</dbReference>
<dbReference type="PRINTS" id="PR00337">
    <property type="entry name" value="LEUILEVALBP"/>
</dbReference>
<accession>A0A839JWV6</accession>
<evidence type="ECO:0000313" key="7">
    <source>
        <dbReference type="EMBL" id="MBB2181930.1"/>
    </source>
</evidence>